<feature type="compositionally biased region" description="Basic and acidic residues" evidence="1">
    <location>
        <begin position="48"/>
        <end position="62"/>
    </location>
</feature>
<dbReference type="EMBL" id="MU801891">
    <property type="protein sequence ID" value="KAJ3990270.1"/>
    <property type="molecule type" value="Genomic_DNA"/>
</dbReference>
<feature type="compositionally biased region" description="Polar residues" evidence="1">
    <location>
        <begin position="92"/>
        <end position="104"/>
    </location>
</feature>
<feature type="compositionally biased region" description="Low complexity" evidence="1">
    <location>
        <begin position="69"/>
        <end position="79"/>
    </location>
</feature>
<reference evidence="2" key="1">
    <citation type="submission" date="2022-08" db="EMBL/GenBank/DDBJ databases">
        <authorList>
            <consortium name="DOE Joint Genome Institute"/>
            <person name="Min B."/>
            <person name="Riley R."/>
            <person name="Sierra-Patev S."/>
            <person name="Naranjo-Ortiz M."/>
            <person name="Looney B."/>
            <person name="Konkel Z."/>
            <person name="Slot J.C."/>
            <person name="Sakamoto Y."/>
            <person name="Steenwyk J.L."/>
            <person name="Rokas A."/>
            <person name="Carro J."/>
            <person name="Camarero S."/>
            <person name="Ferreira P."/>
            <person name="Molpeceres G."/>
            <person name="Ruiz-Duenas F.J."/>
            <person name="Serrano A."/>
            <person name="Henrissat B."/>
            <person name="Drula E."/>
            <person name="Hughes K.W."/>
            <person name="Mata J.L."/>
            <person name="Ishikawa N.K."/>
            <person name="Vargas-Isla R."/>
            <person name="Ushijima S."/>
            <person name="Smith C.A."/>
            <person name="Ahrendt S."/>
            <person name="Andreopoulos W."/>
            <person name="He G."/>
            <person name="Labutti K."/>
            <person name="Lipzen A."/>
            <person name="Ng V."/>
            <person name="Sandor L."/>
            <person name="Barry K."/>
            <person name="Martinez A.T."/>
            <person name="Xiao Y."/>
            <person name="Gibbons J.G."/>
            <person name="Terashima K."/>
            <person name="Hibbett D.S."/>
            <person name="Grigoriev I.V."/>
        </authorList>
    </citation>
    <scope>NUCLEOTIDE SEQUENCE</scope>
    <source>
        <strain evidence="2">TFB7829</strain>
    </source>
</reference>
<feature type="region of interest" description="Disordered" evidence="1">
    <location>
        <begin position="1"/>
        <end position="130"/>
    </location>
</feature>
<evidence type="ECO:0000256" key="1">
    <source>
        <dbReference type="SAM" id="MobiDB-lite"/>
    </source>
</evidence>
<gene>
    <name evidence="2" type="ORF">F5890DRAFT_1470027</name>
</gene>
<feature type="compositionally biased region" description="Basic and acidic residues" evidence="1">
    <location>
        <begin position="22"/>
        <end position="33"/>
    </location>
</feature>
<organism evidence="2 3">
    <name type="scientific">Lentinula detonsa</name>
    <dbReference type="NCBI Taxonomy" id="2804962"/>
    <lineage>
        <taxon>Eukaryota</taxon>
        <taxon>Fungi</taxon>
        <taxon>Dikarya</taxon>
        <taxon>Basidiomycota</taxon>
        <taxon>Agaricomycotina</taxon>
        <taxon>Agaricomycetes</taxon>
        <taxon>Agaricomycetidae</taxon>
        <taxon>Agaricales</taxon>
        <taxon>Marasmiineae</taxon>
        <taxon>Omphalotaceae</taxon>
        <taxon>Lentinula</taxon>
    </lineage>
</organism>
<protein>
    <submittedName>
        <fullName evidence="2">Uncharacterized protein</fullName>
    </submittedName>
</protein>
<accession>A0AA38QAF0</accession>
<dbReference type="Proteomes" id="UP001163850">
    <property type="component" value="Unassembled WGS sequence"/>
</dbReference>
<feature type="compositionally biased region" description="Low complexity" evidence="1">
    <location>
        <begin position="1"/>
        <end position="18"/>
    </location>
</feature>
<proteinExistence type="predicted"/>
<evidence type="ECO:0000313" key="3">
    <source>
        <dbReference type="Proteomes" id="UP001163850"/>
    </source>
</evidence>
<dbReference type="AlphaFoldDB" id="A0AA38QAF0"/>
<evidence type="ECO:0000313" key="2">
    <source>
        <dbReference type="EMBL" id="KAJ3990270.1"/>
    </source>
</evidence>
<feature type="compositionally biased region" description="Polar residues" evidence="1">
    <location>
        <begin position="117"/>
        <end position="128"/>
    </location>
</feature>
<dbReference type="Gene3D" id="2.40.70.10">
    <property type="entry name" value="Acid Proteases"/>
    <property type="match status" value="1"/>
</dbReference>
<sequence>MRDSAAAPAYKPMAALLPTRRNVRDYYDEDSGRPRSRYSPSHGRNTRRREWSPVSSRRDSGVRRFLPKSRSTSSSNAGHHSSDVPVTRRRQGTNLDTVLQTRVLSSYPRVSKGPTAQGRTRSAPSVNPGSYLPLETPMPFVLPHLEWTARVNGPAGFTITKLLLDSACPFVLIHADLVDGLGLKRHTLYRPQEMSLAMSAGKPEIFRSTEYCKLVLEDPLLSWRSCVVRALVVPSLCSSMILGLPFLAYNNLVMDYSARTVFDKTCGFDLLNPAVT</sequence>
<comment type="caution">
    <text evidence="2">The sequence shown here is derived from an EMBL/GenBank/DDBJ whole genome shotgun (WGS) entry which is preliminary data.</text>
</comment>
<name>A0AA38QAF0_9AGAR</name>
<dbReference type="InterPro" id="IPR021109">
    <property type="entry name" value="Peptidase_aspartic_dom_sf"/>
</dbReference>